<name>A0AC61S2Q6_9FIRM</name>
<evidence type="ECO:0000313" key="1">
    <source>
        <dbReference type="EMBL" id="TGY98180.1"/>
    </source>
</evidence>
<keyword evidence="2" id="KW-1185">Reference proteome</keyword>
<dbReference type="Proteomes" id="UP000304953">
    <property type="component" value="Unassembled WGS sequence"/>
</dbReference>
<comment type="caution">
    <text evidence="1">The sequence shown here is derived from an EMBL/GenBank/DDBJ whole genome shotgun (WGS) entry which is preliminary data.</text>
</comment>
<organism evidence="1 2">
    <name type="scientific">Petralouisia muris</name>
    <dbReference type="NCBI Taxonomy" id="3032872"/>
    <lineage>
        <taxon>Bacteria</taxon>
        <taxon>Bacillati</taxon>
        <taxon>Bacillota</taxon>
        <taxon>Clostridia</taxon>
        <taxon>Lachnospirales</taxon>
        <taxon>Lachnospiraceae</taxon>
        <taxon>Petralouisia</taxon>
    </lineage>
</organism>
<sequence>MNILKKYRLKKQQKALMQKRAVYEYLQTEHSENEYFYHYMQKEMDALDEQAEHLREILEGRWKK</sequence>
<dbReference type="EMBL" id="SRYA01000002">
    <property type="protein sequence ID" value="TGY98180.1"/>
    <property type="molecule type" value="Genomic_DNA"/>
</dbReference>
<evidence type="ECO:0000313" key="2">
    <source>
        <dbReference type="Proteomes" id="UP000304953"/>
    </source>
</evidence>
<protein>
    <submittedName>
        <fullName evidence="1">Uncharacterized protein</fullName>
    </submittedName>
</protein>
<accession>A0AC61S2Q6</accession>
<proteinExistence type="predicted"/>
<gene>
    <name evidence="1" type="ORF">E5329_01890</name>
</gene>
<reference evidence="1" key="1">
    <citation type="submission" date="2019-04" db="EMBL/GenBank/DDBJ databases">
        <title>Microbes associate with the intestines of laboratory mice.</title>
        <authorList>
            <person name="Navarre W."/>
            <person name="Wong E."/>
            <person name="Huang K."/>
            <person name="Tropini C."/>
            <person name="Ng K."/>
            <person name="Yu B."/>
        </authorList>
    </citation>
    <scope>NUCLEOTIDE SEQUENCE</scope>
    <source>
        <strain evidence="1">NM01_1-7b</strain>
    </source>
</reference>